<dbReference type="Proteomes" id="UP000825483">
    <property type="component" value="Unassembled WGS sequence"/>
</dbReference>
<keyword evidence="5" id="KW-0812">Transmembrane</keyword>
<evidence type="ECO:0000313" key="15">
    <source>
        <dbReference type="EMBL" id="GJG57538.1"/>
    </source>
</evidence>
<evidence type="ECO:0000256" key="13">
    <source>
        <dbReference type="ARBA" id="ARBA00023180"/>
    </source>
</evidence>
<dbReference type="InterPro" id="IPR003406">
    <property type="entry name" value="Glyco_trans_14"/>
</dbReference>
<protein>
    <recommendedName>
        <fullName evidence="14">Peptide O-xylosyltransferase</fullName>
    </recommendedName>
</protein>
<dbReference type="Pfam" id="PF02485">
    <property type="entry name" value="Branch"/>
    <property type="match status" value="1"/>
</dbReference>
<evidence type="ECO:0000313" key="16">
    <source>
        <dbReference type="Proteomes" id="UP000825483"/>
    </source>
</evidence>
<organism evidence="15 16">
    <name type="scientific">Prevotella lacticifex</name>
    <dbReference type="NCBI Taxonomy" id="2854755"/>
    <lineage>
        <taxon>Bacteria</taxon>
        <taxon>Pseudomonadati</taxon>
        <taxon>Bacteroidota</taxon>
        <taxon>Bacteroidia</taxon>
        <taxon>Bacteroidales</taxon>
        <taxon>Prevotellaceae</taxon>
        <taxon>Prevotella</taxon>
    </lineage>
</organism>
<gene>
    <name evidence="15" type="ORF">PRLR5076_03890</name>
</gene>
<dbReference type="PANTHER" id="PTHR46025">
    <property type="entry name" value="XYLOSYLTRANSFERASE OXT"/>
    <property type="match status" value="1"/>
</dbReference>
<evidence type="ECO:0000256" key="14">
    <source>
        <dbReference type="ARBA" id="ARBA00042865"/>
    </source>
</evidence>
<dbReference type="PANTHER" id="PTHR46025:SF3">
    <property type="entry name" value="XYLOSYLTRANSFERASE OXT"/>
    <property type="match status" value="1"/>
</dbReference>
<dbReference type="GO" id="GO:0050650">
    <property type="term" value="P:chondroitin sulfate proteoglycan biosynthetic process"/>
    <property type="evidence" value="ECO:0007669"/>
    <property type="project" value="TreeGrafter"/>
</dbReference>
<evidence type="ECO:0000256" key="2">
    <source>
        <dbReference type="ARBA" id="ARBA00004648"/>
    </source>
</evidence>
<evidence type="ECO:0000256" key="10">
    <source>
        <dbReference type="ARBA" id="ARBA00023034"/>
    </source>
</evidence>
<comment type="caution">
    <text evidence="15">The sequence shown here is derived from an EMBL/GenBank/DDBJ whole genome shotgun (WGS) entry which is preliminary data.</text>
</comment>
<comment type="subcellular location">
    <subcellularLocation>
        <location evidence="2">Endoplasmic reticulum membrane</location>
        <topology evidence="2">Single-pass type II membrane protein</topology>
    </subcellularLocation>
    <subcellularLocation>
        <location evidence="1">Golgi apparatus membrane</location>
        <topology evidence="1">Single-pass type II membrane protein</topology>
    </subcellularLocation>
</comment>
<keyword evidence="16" id="KW-1185">Reference proteome</keyword>
<evidence type="ECO:0000256" key="1">
    <source>
        <dbReference type="ARBA" id="ARBA00004323"/>
    </source>
</evidence>
<evidence type="ECO:0000256" key="8">
    <source>
        <dbReference type="ARBA" id="ARBA00022968"/>
    </source>
</evidence>
<keyword evidence="6" id="KW-0479">Metal-binding</keyword>
<dbReference type="GO" id="GO:0015012">
    <property type="term" value="P:heparan sulfate proteoglycan biosynthetic process"/>
    <property type="evidence" value="ECO:0007669"/>
    <property type="project" value="TreeGrafter"/>
</dbReference>
<keyword evidence="12" id="KW-1015">Disulfide bond</keyword>
<evidence type="ECO:0000256" key="4">
    <source>
        <dbReference type="ARBA" id="ARBA00022679"/>
    </source>
</evidence>
<dbReference type="InterPro" id="IPR043538">
    <property type="entry name" value="XYLT"/>
</dbReference>
<evidence type="ECO:0000256" key="11">
    <source>
        <dbReference type="ARBA" id="ARBA00023136"/>
    </source>
</evidence>
<dbReference type="GO" id="GO:0046872">
    <property type="term" value="F:metal ion binding"/>
    <property type="evidence" value="ECO:0007669"/>
    <property type="project" value="UniProtKB-KW"/>
</dbReference>
<reference evidence="15" key="1">
    <citation type="journal article" date="2022" name="Int. J. Syst. Evol. Microbiol.">
        <title>Prevotella lacticifex sp. nov., isolated from the rumen of cows.</title>
        <authorList>
            <person name="Shinkai T."/>
            <person name="Ikeyama N."/>
            <person name="Kumagai M."/>
            <person name="Ohmori H."/>
            <person name="Sakamoto M."/>
            <person name="Ohkuma M."/>
            <person name="Mitsumori M."/>
        </authorList>
    </citation>
    <scope>NUCLEOTIDE SEQUENCE</scope>
    <source>
        <strain evidence="15">R5076</strain>
    </source>
</reference>
<evidence type="ECO:0000256" key="6">
    <source>
        <dbReference type="ARBA" id="ARBA00022723"/>
    </source>
</evidence>
<sequence length="270" mass="32838">MDDPRNDIYIHLDLKSNLDIKKITPPDMKYSHCKFCERVDVRWGNVSLIQAEMNLFELASQVEHAYYHLISGIDLPLHSQNYIHNFFDGKNFEYIGYSPKWDMRERVYCHNLFMQYMRFPNQYIRGGLQKMRQLYNKLQILVGYKMKQPDYEFQAGCNWVSVTHDFILSLLDRKDEILQMYQYAYCPDEIYKQTFAYNSEFRNRIYKLTDEFEGCLREIDWKRGRPYIWRKEDYDYLSHSNKLFARKFDENVDEEIINMLINKIKNESNS</sequence>
<dbReference type="AlphaFoldDB" id="A0A9R1C7N1"/>
<evidence type="ECO:0000256" key="3">
    <source>
        <dbReference type="ARBA" id="ARBA00022676"/>
    </source>
</evidence>
<evidence type="ECO:0000256" key="7">
    <source>
        <dbReference type="ARBA" id="ARBA00022824"/>
    </source>
</evidence>
<dbReference type="EMBL" id="BPUB01000001">
    <property type="protein sequence ID" value="GJG57538.1"/>
    <property type="molecule type" value="Genomic_DNA"/>
</dbReference>
<accession>A0A9R1C7N1</accession>
<keyword evidence="7" id="KW-0256">Endoplasmic reticulum</keyword>
<keyword evidence="9" id="KW-1133">Transmembrane helix</keyword>
<keyword evidence="11" id="KW-0472">Membrane</keyword>
<evidence type="ECO:0000256" key="5">
    <source>
        <dbReference type="ARBA" id="ARBA00022692"/>
    </source>
</evidence>
<evidence type="ECO:0000256" key="12">
    <source>
        <dbReference type="ARBA" id="ARBA00023157"/>
    </source>
</evidence>
<proteinExistence type="predicted"/>
<name>A0A9R1C7N1_9BACT</name>
<keyword evidence="4 15" id="KW-0808">Transferase</keyword>
<dbReference type="GO" id="GO:0016020">
    <property type="term" value="C:membrane"/>
    <property type="evidence" value="ECO:0007669"/>
    <property type="project" value="InterPro"/>
</dbReference>
<keyword evidence="13" id="KW-0325">Glycoprotein</keyword>
<keyword evidence="8" id="KW-0735">Signal-anchor</keyword>
<dbReference type="GO" id="GO:0030158">
    <property type="term" value="F:protein xylosyltransferase activity"/>
    <property type="evidence" value="ECO:0007669"/>
    <property type="project" value="InterPro"/>
</dbReference>
<keyword evidence="3" id="KW-0328">Glycosyltransferase</keyword>
<keyword evidence="10" id="KW-0333">Golgi apparatus</keyword>
<evidence type="ECO:0000256" key="9">
    <source>
        <dbReference type="ARBA" id="ARBA00022989"/>
    </source>
</evidence>